<comment type="caution">
    <text evidence="1">The sequence shown here is derived from an EMBL/GenBank/DDBJ whole genome shotgun (WGS) entry which is preliminary data.</text>
</comment>
<dbReference type="Proteomes" id="UP001367508">
    <property type="component" value="Unassembled WGS sequence"/>
</dbReference>
<protein>
    <submittedName>
        <fullName evidence="1">Uncharacterized protein</fullName>
    </submittedName>
</protein>
<sequence>MSINIGRILVALDCTDLQRKNVKGFWMRFSQTYLDHANIFAKRNSRPSLLTELTGTGSLHCLLESRQDREVDQSYKQNINMLAMMWP</sequence>
<reference evidence="1 2" key="1">
    <citation type="submission" date="2024-01" db="EMBL/GenBank/DDBJ databases">
        <title>The genomes of 5 underutilized Papilionoideae crops provide insights into root nodulation and disease resistanc.</title>
        <authorList>
            <person name="Jiang F."/>
        </authorList>
    </citation>
    <scope>NUCLEOTIDE SEQUENCE [LARGE SCALE GENOMIC DNA]</scope>
    <source>
        <strain evidence="1">LVBAO_FW01</strain>
        <tissue evidence="1">Leaves</tissue>
    </source>
</reference>
<accession>A0AAN9JX00</accession>
<name>A0AAN9JX00_CANGL</name>
<dbReference type="AlphaFoldDB" id="A0AAN9JX00"/>
<keyword evidence="2" id="KW-1185">Reference proteome</keyword>
<evidence type="ECO:0000313" key="1">
    <source>
        <dbReference type="EMBL" id="KAK7305864.1"/>
    </source>
</evidence>
<organism evidence="1 2">
    <name type="scientific">Canavalia gladiata</name>
    <name type="common">Sword bean</name>
    <name type="synonym">Dolichos gladiatus</name>
    <dbReference type="NCBI Taxonomy" id="3824"/>
    <lineage>
        <taxon>Eukaryota</taxon>
        <taxon>Viridiplantae</taxon>
        <taxon>Streptophyta</taxon>
        <taxon>Embryophyta</taxon>
        <taxon>Tracheophyta</taxon>
        <taxon>Spermatophyta</taxon>
        <taxon>Magnoliopsida</taxon>
        <taxon>eudicotyledons</taxon>
        <taxon>Gunneridae</taxon>
        <taxon>Pentapetalae</taxon>
        <taxon>rosids</taxon>
        <taxon>fabids</taxon>
        <taxon>Fabales</taxon>
        <taxon>Fabaceae</taxon>
        <taxon>Papilionoideae</taxon>
        <taxon>50 kb inversion clade</taxon>
        <taxon>NPAAA clade</taxon>
        <taxon>indigoferoid/millettioid clade</taxon>
        <taxon>Phaseoleae</taxon>
        <taxon>Canavalia</taxon>
    </lineage>
</organism>
<dbReference type="EMBL" id="JAYMYQ010000011">
    <property type="protein sequence ID" value="KAK7305864.1"/>
    <property type="molecule type" value="Genomic_DNA"/>
</dbReference>
<evidence type="ECO:0000313" key="2">
    <source>
        <dbReference type="Proteomes" id="UP001367508"/>
    </source>
</evidence>
<proteinExistence type="predicted"/>
<gene>
    <name evidence="1" type="ORF">VNO77_43776</name>
</gene>